<dbReference type="Gene3D" id="3.40.50.300">
    <property type="entry name" value="P-loop containing nucleotide triphosphate hydrolases"/>
    <property type="match status" value="1"/>
</dbReference>
<dbReference type="EMBL" id="CAXDID020000152">
    <property type="protein sequence ID" value="CAL6042073.1"/>
    <property type="molecule type" value="Genomic_DNA"/>
</dbReference>
<dbReference type="GO" id="GO:0005524">
    <property type="term" value="F:ATP binding"/>
    <property type="evidence" value="ECO:0007669"/>
    <property type="project" value="UniProtKB-KW"/>
</dbReference>
<proteinExistence type="predicted"/>
<keyword evidence="3" id="KW-0547">Nucleotide-binding</keyword>
<comment type="caution">
    <text evidence="6">The sequence shown here is derived from an EMBL/GenBank/DDBJ whole genome shotgun (WGS) entry which is preliminary data.</text>
</comment>
<organism evidence="6">
    <name type="scientific">Hexamita inflata</name>
    <dbReference type="NCBI Taxonomy" id="28002"/>
    <lineage>
        <taxon>Eukaryota</taxon>
        <taxon>Metamonada</taxon>
        <taxon>Diplomonadida</taxon>
        <taxon>Hexamitidae</taxon>
        <taxon>Hexamitinae</taxon>
        <taxon>Hexamita</taxon>
    </lineage>
</organism>
<protein>
    <submittedName>
        <fullName evidence="6">Multidrug resistance-associated protein 1</fullName>
    </submittedName>
    <submittedName>
        <fullName evidence="7">Multidrug_resistance-associated protein 1</fullName>
    </submittedName>
</protein>
<feature type="domain" description="ABC transporter" evidence="5">
    <location>
        <begin position="90"/>
        <end position="122"/>
    </location>
</feature>
<dbReference type="GO" id="GO:0016887">
    <property type="term" value="F:ATP hydrolysis activity"/>
    <property type="evidence" value="ECO:0007669"/>
    <property type="project" value="InterPro"/>
</dbReference>
<evidence type="ECO:0000256" key="2">
    <source>
        <dbReference type="ARBA" id="ARBA00022737"/>
    </source>
</evidence>
<evidence type="ECO:0000256" key="1">
    <source>
        <dbReference type="ARBA" id="ARBA00004127"/>
    </source>
</evidence>
<evidence type="ECO:0000313" key="8">
    <source>
        <dbReference type="Proteomes" id="UP001642409"/>
    </source>
</evidence>
<dbReference type="InterPro" id="IPR027417">
    <property type="entry name" value="P-loop_NTPase"/>
</dbReference>
<keyword evidence="2" id="KW-0677">Repeat</keyword>
<keyword evidence="4" id="KW-0067">ATP-binding</keyword>
<comment type="subcellular location">
    <subcellularLocation>
        <location evidence="1">Endomembrane system</location>
        <topology evidence="1">Multi-pass membrane protein</topology>
    </subcellularLocation>
</comment>
<dbReference type="InterPro" id="IPR050173">
    <property type="entry name" value="ABC_transporter_C-like"/>
</dbReference>
<sequence length="200" mass="22936">MWTSLLFYEFFLHSQSGPTVFFSFNFPVQISYSSRTEIILIKRFLVHFLTNLTFFNLICIIQCCSNYIQIITFKRVDHYTGGLDCMVVGNGENFSSGQRQLVCVVRALLREAEVIILDEATAYVDHDTDQIIQKIVKEQLRDKIVLSIAHRLDTVLGMDKVLVMDQGLVAEFGTKEELMRIDGGIFRELALKANLVIEEK</sequence>
<dbReference type="GO" id="GO:0016020">
    <property type="term" value="C:membrane"/>
    <property type="evidence" value="ECO:0007669"/>
    <property type="project" value="TreeGrafter"/>
</dbReference>
<dbReference type="SUPFAM" id="SSF52540">
    <property type="entry name" value="P-loop containing nucleoside triphosphate hydrolases"/>
    <property type="match status" value="1"/>
</dbReference>
<evidence type="ECO:0000313" key="7">
    <source>
        <dbReference type="EMBL" id="CAL6042073.1"/>
    </source>
</evidence>
<dbReference type="AlphaFoldDB" id="A0AA86RKV3"/>
<dbReference type="PANTHER" id="PTHR24223">
    <property type="entry name" value="ATP-BINDING CASSETTE SUB-FAMILY C"/>
    <property type="match status" value="1"/>
</dbReference>
<keyword evidence="8" id="KW-1185">Reference proteome</keyword>
<dbReference type="GO" id="GO:0042626">
    <property type="term" value="F:ATPase-coupled transmembrane transporter activity"/>
    <property type="evidence" value="ECO:0007669"/>
    <property type="project" value="TreeGrafter"/>
</dbReference>
<evidence type="ECO:0000256" key="3">
    <source>
        <dbReference type="ARBA" id="ARBA00022741"/>
    </source>
</evidence>
<gene>
    <name evidence="7" type="ORF">HINF_LOCUS39419</name>
    <name evidence="6" type="ORF">HINF_LOCUS56035</name>
</gene>
<dbReference type="InterPro" id="IPR017871">
    <property type="entry name" value="ABC_transporter-like_CS"/>
</dbReference>
<dbReference type="EMBL" id="CATOUU010001035">
    <property type="protein sequence ID" value="CAI9968390.1"/>
    <property type="molecule type" value="Genomic_DNA"/>
</dbReference>
<dbReference type="InterPro" id="IPR003439">
    <property type="entry name" value="ABC_transporter-like_ATP-bd"/>
</dbReference>
<dbReference type="PANTHER" id="PTHR24223:SF443">
    <property type="entry name" value="MULTIDRUG-RESISTANCE LIKE PROTEIN 1, ISOFORM I"/>
    <property type="match status" value="1"/>
</dbReference>
<accession>A0AA86RKV3</accession>
<evidence type="ECO:0000259" key="5">
    <source>
        <dbReference type="Pfam" id="PF00005"/>
    </source>
</evidence>
<dbReference type="PROSITE" id="PS00211">
    <property type="entry name" value="ABC_TRANSPORTER_1"/>
    <property type="match status" value="1"/>
</dbReference>
<reference evidence="6" key="1">
    <citation type="submission" date="2023-06" db="EMBL/GenBank/DDBJ databases">
        <authorList>
            <person name="Kurt Z."/>
        </authorList>
    </citation>
    <scope>NUCLEOTIDE SEQUENCE</scope>
</reference>
<evidence type="ECO:0000256" key="4">
    <source>
        <dbReference type="ARBA" id="ARBA00022840"/>
    </source>
</evidence>
<reference evidence="7 8" key="2">
    <citation type="submission" date="2024-07" db="EMBL/GenBank/DDBJ databases">
        <authorList>
            <person name="Akdeniz Z."/>
        </authorList>
    </citation>
    <scope>NUCLEOTIDE SEQUENCE [LARGE SCALE GENOMIC DNA]</scope>
</reference>
<dbReference type="Proteomes" id="UP001642409">
    <property type="component" value="Unassembled WGS sequence"/>
</dbReference>
<dbReference type="GO" id="GO:0012505">
    <property type="term" value="C:endomembrane system"/>
    <property type="evidence" value="ECO:0007669"/>
    <property type="project" value="UniProtKB-SubCell"/>
</dbReference>
<dbReference type="Pfam" id="PF00005">
    <property type="entry name" value="ABC_tran"/>
    <property type="match status" value="1"/>
</dbReference>
<evidence type="ECO:0000313" key="6">
    <source>
        <dbReference type="EMBL" id="CAI9968390.1"/>
    </source>
</evidence>
<name>A0AA86RKV3_9EUKA</name>